<dbReference type="Gene3D" id="3.40.50.150">
    <property type="entry name" value="Vaccinia Virus protein VP39"/>
    <property type="match status" value="1"/>
</dbReference>
<dbReference type="SUPFAM" id="SSF53335">
    <property type="entry name" value="S-adenosyl-L-methionine-dependent methyltransferases"/>
    <property type="match status" value="1"/>
</dbReference>
<evidence type="ECO:0000313" key="1">
    <source>
        <dbReference type="EMBL" id="SVB21157.1"/>
    </source>
</evidence>
<evidence type="ECO:0008006" key="2">
    <source>
        <dbReference type="Google" id="ProtNLM"/>
    </source>
</evidence>
<reference evidence="1" key="1">
    <citation type="submission" date="2018-05" db="EMBL/GenBank/DDBJ databases">
        <authorList>
            <person name="Lanie J.A."/>
            <person name="Ng W.-L."/>
            <person name="Kazmierczak K.M."/>
            <person name="Andrzejewski T.M."/>
            <person name="Davidsen T.M."/>
            <person name="Wayne K.J."/>
            <person name="Tettelin H."/>
            <person name="Glass J.I."/>
            <person name="Rusch D."/>
            <person name="Podicherti R."/>
            <person name="Tsui H.-C.T."/>
            <person name="Winkler M.E."/>
        </authorList>
    </citation>
    <scope>NUCLEOTIDE SEQUENCE</scope>
</reference>
<dbReference type="CDD" id="cd02440">
    <property type="entry name" value="AdoMet_MTases"/>
    <property type="match status" value="1"/>
</dbReference>
<dbReference type="EMBL" id="UINC01032839">
    <property type="protein sequence ID" value="SVB21157.1"/>
    <property type="molecule type" value="Genomic_DNA"/>
</dbReference>
<dbReference type="AlphaFoldDB" id="A0A382C6Y2"/>
<accession>A0A382C6Y2</accession>
<dbReference type="InterPro" id="IPR052514">
    <property type="entry name" value="SAM-dependent_MTase"/>
</dbReference>
<gene>
    <name evidence="1" type="ORF">METZ01_LOCUS174011</name>
</gene>
<proteinExistence type="predicted"/>
<sequence>MFFDYNGNSYDIEFPRHLAPKGSPLQIPHIIKIEGNLIAKALNENTKWDTFVDVGASEGLWTINMAKRFKHVIAIEPYPMAYEFLKKNTESLSNVTILSHALSNVNEKYYKMITGPSYNIGMTKRLNEFALMDQQMLHAGSEQFTVEAKTLDSLEIK</sequence>
<dbReference type="PANTHER" id="PTHR34203">
    <property type="entry name" value="METHYLTRANSFERASE, FKBM FAMILY PROTEIN"/>
    <property type="match status" value="1"/>
</dbReference>
<dbReference type="InterPro" id="IPR006342">
    <property type="entry name" value="FkbM_mtfrase"/>
</dbReference>
<dbReference type="NCBIfam" id="TIGR01444">
    <property type="entry name" value="fkbM_fam"/>
    <property type="match status" value="1"/>
</dbReference>
<dbReference type="InterPro" id="IPR029063">
    <property type="entry name" value="SAM-dependent_MTases_sf"/>
</dbReference>
<name>A0A382C6Y2_9ZZZZ</name>
<dbReference type="PANTHER" id="PTHR34203:SF15">
    <property type="entry name" value="SLL1173 PROTEIN"/>
    <property type="match status" value="1"/>
</dbReference>
<protein>
    <recommendedName>
        <fullName evidence="2">Methyltransferase FkbM domain-containing protein</fullName>
    </recommendedName>
</protein>
<feature type="non-terminal residue" evidence="1">
    <location>
        <position position="157"/>
    </location>
</feature>
<organism evidence="1">
    <name type="scientific">marine metagenome</name>
    <dbReference type="NCBI Taxonomy" id="408172"/>
    <lineage>
        <taxon>unclassified sequences</taxon>
        <taxon>metagenomes</taxon>
        <taxon>ecological metagenomes</taxon>
    </lineage>
</organism>